<dbReference type="Gene3D" id="1.20.120.530">
    <property type="entry name" value="GntR ligand-binding domain-like"/>
    <property type="match status" value="1"/>
</dbReference>
<dbReference type="InterPro" id="IPR008920">
    <property type="entry name" value="TF_FadR/GntR_C"/>
</dbReference>
<evidence type="ECO:0000259" key="4">
    <source>
        <dbReference type="PROSITE" id="PS50949"/>
    </source>
</evidence>
<feature type="domain" description="HTH gntR-type" evidence="4">
    <location>
        <begin position="15"/>
        <end position="83"/>
    </location>
</feature>
<dbReference type="CDD" id="cd07377">
    <property type="entry name" value="WHTH_GntR"/>
    <property type="match status" value="1"/>
</dbReference>
<gene>
    <name evidence="5" type="primary">lutR_1</name>
    <name evidence="5" type="ORF">BN983_01023</name>
</gene>
<dbReference type="PRINTS" id="PR00035">
    <property type="entry name" value="HTHGNTR"/>
</dbReference>
<dbReference type="AlphaFoldDB" id="A0A024P4Q4"/>
<dbReference type="OrthoDB" id="369138at2"/>
<keyword evidence="6" id="KW-1185">Reference proteome</keyword>
<dbReference type="SUPFAM" id="SSF48008">
    <property type="entry name" value="GntR ligand-binding domain-like"/>
    <property type="match status" value="1"/>
</dbReference>
<dbReference type="InterPro" id="IPR036388">
    <property type="entry name" value="WH-like_DNA-bd_sf"/>
</dbReference>
<dbReference type="GO" id="GO:0003700">
    <property type="term" value="F:DNA-binding transcription factor activity"/>
    <property type="evidence" value="ECO:0007669"/>
    <property type="project" value="InterPro"/>
</dbReference>
<dbReference type="Proteomes" id="UP000028868">
    <property type="component" value="Unassembled WGS sequence"/>
</dbReference>
<reference evidence="6" key="1">
    <citation type="submission" date="2014-03" db="EMBL/GenBank/DDBJ databases">
        <authorList>
            <person name="Urmite Genomes U."/>
        </authorList>
    </citation>
    <scope>NUCLEOTIDE SEQUENCE [LARGE SCALE GENOMIC DNA]</scope>
    <source>
        <strain evidence="6">HD-03</strain>
    </source>
</reference>
<evidence type="ECO:0000313" key="6">
    <source>
        <dbReference type="Proteomes" id="UP000028868"/>
    </source>
</evidence>
<dbReference type="PANTHER" id="PTHR43537">
    <property type="entry name" value="TRANSCRIPTIONAL REGULATOR, GNTR FAMILY"/>
    <property type="match status" value="1"/>
</dbReference>
<dbReference type="EMBL" id="CCDI010000001">
    <property type="protein sequence ID" value="CDQ22806.1"/>
    <property type="molecule type" value="Genomic_DNA"/>
</dbReference>
<organism evidence="5 6">
    <name type="scientific">Halobacillus karajensis</name>
    <dbReference type="NCBI Taxonomy" id="195088"/>
    <lineage>
        <taxon>Bacteria</taxon>
        <taxon>Bacillati</taxon>
        <taxon>Bacillota</taxon>
        <taxon>Bacilli</taxon>
        <taxon>Bacillales</taxon>
        <taxon>Bacillaceae</taxon>
        <taxon>Halobacillus</taxon>
    </lineage>
</organism>
<reference evidence="5 6" key="2">
    <citation type="submission" date="2014-05" db="EMBL/GenBank/DDBJ databases">
        <title>Draft genome sequence of Halobacillus karajensis HK-03.</title>
        <authorList>
            <person name="Khelaifia S."/>
            <person name="Croce O."/>
            <person name="Lagier J.C."/>
            <person name="Raoult D."/>
        </authorList>
    </citation>
    <scope>NUCLEOTIDE SEQUENCE [LARGE SCALE GENOMIC DNA]</scope>
    <source>
        <strain evidence="5 6">HD-03</strain>
    </source>
</reference>
<accession>A0A024P4Q4</accession>
<dbReference type="PANTHER" id="PTHR43537:SF5">
    <property type="entry name" value="UXU OPERON TRANSCRIPTIONAL REGULATOR"/>
    <property type="match status" value="1"/>
</dbReference>
<dbReference type="SMART" id="SM00345">
    <property type="entry name" value="HTH_GNTR"/>
    <property type="match status" value="1"/>
</dbReference>
<keyword evidence="1" id="KW-0805">Transcription regulation</keyword>
<dbReference type="PROSITE" id="PS50949">
    <property type="entry name" value="HTH_GNTR"/>
    <property type="match status" value="1"/>
</dbReference>
<evidence type="ECO:0000313" key="5">
    <source>
        <dbReference type="EMBL" id="CDQ22806.1"/>
    </source>
</evidence>
<dbReference type="Pfam" id="PF07729">
    <property type="entry name" value="FCD"/>
    <property type="match status" value="1"/>
</dbReference>
<sequence length="236" mass="27380">MITLNISFNRIHSNQTKTMGIVSIIKDHLIEGKLKPGDKLPTEMELIEQLGVSRTPVREAIKILESIGVIQIKRGEGMFITNHSSKLTMNPLIFSLIMHSHNVEQLIEFRQHFEMLLMNMIISKEEKNLDPIESVYLSQVERMKPELTPEELVDIDLEFHYAILEETKNPFTIEIGRTIYELIRPKMVHFKDPGAINRTLATHKEHLDLLKGEKTWDPTEVVTKMIKNNEEMIKDE</sequence>
<dbReference type="InterPro" id="IPR036390">
    <property type="entry name" value="WH_DNA-bd_sf"/>
</dbReference>
<dbReference type="InterPro" id="IPR000524">
    <property type="entry name" value="Tscrpt_reg_HTH_GntR"/>
</dbReference>
<evidence type="ECO:0000256" key="1">
    <source>
        <dbReference type="ARBA" id="ARBA00023015"/>
    </source>
</evidence>
<dbReference type="SUPFAM" id="SSF46785">
    <property type="entry name" value="Winged helix' DNA-binding domain"/>
    <property type="match status" value="1"/>
</dbReference>
<dbReference type="Gene3D" id="1.10.10.10">
    <property type="entry name" value="Winged helix-like DNA-binding domain superfamily/Winged helix DNA-binding domain"/>
    <property type="match status" value="1"/>
</dbReference>
<dbReference type="Pfam" id="PF00392">
    <property type="entry name" value="GntR"/>
    <property type="match status" value="1"/>
</dbReference>
<proteinExistence type="predicted"/>
<protein>
    <submittedName>
        <fullName evidence="5">L-lactate utilization operon repressor</fullName>
    </submittedName>
</protein>
<dbReference type="RefSeq" id="WP_139254047.1">
    <property type="nucleotide sequence ID" value="NZ_CCDI010000001.1"/>
</dbReference>
<dbReference type="GO" id="GO:0003677">
    <property type="term" value="F:DNA binding"/>
    <property type="evidence" value="ECO:0007669"/>
    <property type="project" value="UniProtKB-KW"/>
</dbReference>
<dbReference type="InterPro" id="IPR011711">
    <property type="entry name" value="GntR_C"/>
</dbReference>
<evidence type="ECO:0000256" key="2">
    <source>
        <dbReference type="ARBA" id="ARBA00023125"/>
    </source>
</evidence>
<keyword evidence="3" id="KW-0804">Transcription</keyword>
<name>A0A024P4Q4_9BACI</name>
<keyword evidence="2" id="KW-0238">DNA-binding</keyword>
<comment type="caution">
    <text evidence="5">The sequence shown here is derived from an EMBL/GenBank/DDBJ whole genome shotgun (WGS) entry which is preliminary data.</text>
</comment>
<evidence type="ECO:0000256" key="3">
    <source>
        <dbReference type="ARBA" id="ARBA00023163"/>
    </source>
</evidence>